<feature type="repeat" description="TPR" evidence="3">
    <location>
        <begin position="260"/>
        <end position="293"/>
    </location>
</feature>
<dbReference type="EMBL" id="JPOS01000014">
    <property type="protein sequence ID" value="KGE88870.1"/>
    <property type="molecule type" value="Genomic_DNA"/>
</dbReference>
<keyword evidence="2 3" id="KW-0802">TPR repeat</keyword>
<evidence type="ECO:0000313" key="5">
    <source>
        <dbReference type="Proteomes" id="UP000029736"/>
    </source>
</evidence>
<dbReference type="Proteomes" id="UP000029736">
    <property type="component" value="Unassembled WGS sequence"/>
</dbReference>
<sequence length="338" mass="39004">MTYKAIFSGHFEFGTERSYQKMVDMFEHRSENYYRNAILLNGEEVFDEKSQSLHVPRHIAQAATSKEWNNTINILNFVADYAIAGSFSAWMVNDGQVVKHHFIEPNSDKAAVQAFLKGRELVQEEGREKEAMKALSRAIDKYERHAKAYERRGFVNQQLRNYQDAIYDYSKSIDINPNAAEPYLGRALVYIVKEDYAAAAADLVMAIKGSIPLQPMFWQSRRIKGECHLKLKQWDKAEFELKFVTKRQFTEDDPNYKWRKRALCNYGIALFEQQKYQDALKAFDGALSINTGLEVPQSELLLYRGMTLQQLGESGFQQVWEEAANYGSERAAELLQAI</sequence>
<dbReference type="SMART" id="SM00028">
    <property type="entry name" value="TPR"/>
    <property type="match status" value="3"/>
</dbReference>
<dbReference type="AlphaFoldDB" id="A0A098S9S3"/>
<proteinExistence type="predicted"/>
<dbReference type="OrthoDB" id="965869at2"/>
<accession>A0A098S9S3</accession>
<gene>
    <name evidence="4" type="ORF">IX84_06065</name>
</gene>
<keyword evidence="5" id="KW-1185">Reference proteome</keyword>
<dbReference type="Pfam" id="PF07719">
    <property type="entry name" value="TPR_2"/>
    <property type="match status" value="1"/>
</dbReference>
<dbReference type="InterPro" id="IPR019734">
    <property type="entry name" value="TPR_rpt"/>
</dbReference>
<organism evidence="4 5">
    <name type="scientific">Phaeodactylibacter xiamenensis</name>
    <dbReference type="NCBI Taxonomy" id="1524460"/>
    <lineage>
        <taxon>Bacteria</taxon>
        <taxon>Pseudomonadati</taxon>
        <taxon>Bacteroidota</taxon>
        <taxon>Saprospiria</taxon>
        <taxon>Saprospirales</taxon>
        <taxon>Haliscomenobacteraceae</taxon>
        <taxon>Phaeodactylibacter</taxon>
    </lineage>
</organism>
<protein>
    <submittedName>
        <fullName evidence="4">Uncharacterized protein</fullName>
    </submittedName>
</protein>
<dbReference type="InterPro" id="IPR011990">
    <property type="entry name" value="TPR-like_helical_dom_sf"/>
</dbReference>
<dbReference type="InterPro" id="IPR013105">
    <property type="entry name" value="TPR_2"/>
</dbReference>
<dbReference type="SUPFAM" id="SSF48452">
    <property type="entry name" value="TPR-like"/>
    <property type="match status" value="1"/>
</dbReference>
<dbReference type="STRING" id="1524460.IX84_06065"/>
<reference evidence="4 5" key="1">
    <citation type="journal article" date="2014" name="Int. J. Syst. Evol. Microbiol.">
        <title>Phaeodactylibacter xiamenensis gen. nov., sp. nov., a member of the family Saprospiraceae isolated from the marine alga Phaeodactylum tricornutum.</title>
        <authorList>
            <person name="Chen Z.Jr."/>
            <person name="Lei X."/>
            <person name="Lai Q."/>
            <person name="Li Y."/>
            <person name="Zhang B."/>
            <person name="Zhang J."/>
            <person name="Zhang H."/>
            <person name="Yang L."/>
            <person name="Zheng W."/>
            <person name="Tian Y."/>
            <person name="Yu Z."/>
            <person name="Xu H.Jr."/>
            <person name="Zheng T."/>
        </authorList>
    </citation>
    <scope>NUCLEOTIDE SEQUENCE [LARGE SCALE GENOMIC DNA]</scope>
    <source>
        <strain evidence="4 5">KD52</strain>
    </source>
</reference>
<dbReference type="Gene3D" id="1.25.40.10">
    <property type="entry name" value="Tetratricopeptide repeat domain"/>
    <property type="match status" value="2"/>
</dbReference>
<comment type="caution">
    <text evidence="4">The sequence shown here is derived from an EMBL/GenBank/DDBJ whole genome shotgun (WGS) entry which is preliminary data.</text>
</comment>
<name>A0A098S9S3_9BACT</name>
<keyword evidence="1" id="KW-0677">Repeat</keyword>
<dbReference type="RefSeq" id="WP_044217450.1">
    <property type="nucleotide sequence ID" value="NZ_JBKAGJ010000001.1"/>
</dbReference>
<dbReference type="InterPro" id="IPR050498">
    <property type="entry name" value="Ycf3"/>
</dbReference>
<dbReference type="PROSITE" id="PS50005">
    <property type="entry name" value="TPR"/>
    <property type="match status" value="2"/>
</dbReference>
<evidence type="ECO:0000256" key="1">
    <source>
        <dbReference type="ARBA" id="ARBA00022737"/>
    </source>
</evidence>
<dbReference type="PANTHER" id="PTHR44858:SF1">
    <property type="entry name" value="UDP-N-ACETYLGLUCOSAMINE--PEPTIDE N-ACETYLGLUCOSAMINYLTRANSFERASE SPINDLY-RELATED"/>
    <property type="match status" value="1"/>
</dbReference>
<dbReference type="Pfam" id="PF13432">
    <property type="entry name" value="TPR_16"/>
    <property type="match status" value="1"/>
</dbReference>
<dbReference type="PANTHER" id="PTHR44858">
    <property type="entry name" value="TETRATRICOPEPTIDE REPEAT PROTEIN 6"/>
    <property type="match status" value="1"/>
</dbReference>
<evidence type="ECO:0000313" key="4">
    <source>
        <dbReference type="EMBL" id="KGE88870.1"/>
    </source>
</evidence>
<feature type="repeat" description="TPR" evidence="3">
    <location>
        <begin position="146"/>
        <end position="179"/>
    </location>
</feature>
<evidence type="ECO:0000256" key="2">
    <source>
        <dbReference type="ARBA" id="ARBA00022803"/>
    </source>
</evidence>
<evidence type="ECO:0000256" key="3">
    <source>
        <dbReference type="PROSITE-ProRule" id="PRU00339"/>
    </source>
</evidence>